<dbReference type="AlphaFoldDB" id="A0A392VYK3"/>
<protein>
    <submittedName>
        <fullName evidence="2">Uncharacterized protein</fullName>
    </submittedName>
</protein>
<evidence type="ECO:0000256" key="1">
    <source>
        <dbReference type="SAM" id="MobiDB-lite"/>
    </source>
</evidence>
<dbReference type="Proteomes" id="UP000265520">
    <property type="component" value="Unassembled WGS sequence"/>
</dbReference>
<feature type="non-terminal residue" evidence="2">
    <location>
        <position position="30"/>
    </location>
</feature>
<sequence>MSKKDSYGPPLGETSKPITTSGITKGITAA</sequence>
<dbReference type="EMBL" id="LXQA011289240">
    <property type="protein sequence ID" value="MCI92051.1"/>
    <property type="molecule type" value="Genomic_DNA"/>
</dbReference>
<keyword evidence="3" id="KW-1185">Reference proteome</keyword>
<comment type="caution">
    <text evidence="2">The sequence shown here is derived from an EMBL/GenBank/DDBJ whole genome shotgun (WGS) entry which is preliminary data.</text>
</comment>
<accession>A0A392VYK3</accession>
<proteinExistence type="predicted"/>
<evidence type="ECO:0000313" key="3">
    <source>
        <dbReference type="Proteomes" id="UP000265520"/>
    </source>
</evidence>
<name>A0A392VYK3_9FABA</name>
<organism evidence="2 3">
    <name type="scientific">Trifolium medium</name>
    <dbReference type="NCBI Taxonomy" id="97028"/>
    <lineage>
        <taxon>Eukaryota</taxon>
        <taxon>Viridiplantae</taxon>
        <taxon>Streptophyta</taxon>
        <taxon>Embryophyta</taxon>
        <taxon>Tracheophyta</taxon>
        <taxon>Spermatophyta</taxon>
        <taxon>Magnoliopsida</taxon>
        <taxon>eudicotyledons</taxon>
        <taxon>Gunneridae</taxon>
        <taxon>Pentapetalae</taxon>
        <taxon>rosids</taxon>
        <taxon>fabids</taxon>
        <taxon>Fabales</taxon>
        <taxon>Fabaceae</taxon>
        <taxon>Papilionoideae</taxon>
        <taxon>50 kb inversion clade</taxon>
        <taxon>NPAAA clade</taxon>
        <taxon>Hologalegina</taxon>
        <taxon>IRL clade</taxon>
        <taxon>Trifolieae</taxon>
        <taxon>Trifolium</taxon>
    </lineage>
</organism>
<feature type="region of interest" description="Disordered" evidence="1">
    <location>
        <begin position="1"/>
        <end position="30"/>
    </location>
</feature>
<evidence type="ECO:0000313" key="2">
    <source>
        <dbReference type="EMBL" id="MCI92051.1"/>
    </source>
</evidence>
<reference evidence="2 3" key="1">
    <citation type="journal article" date="2018" name="Front. Plant Sci.">
        <title>Red Clover (Trifolium pratense) and Zigzag Clover (T. medium) - A Picture of Genomic Similarities and Differences.</title>
        <authorList>
            <person name="Dluhosova J."/>
            <person name="Istvanek J."/>
            <person name="Nedelnik J."/>
            <person name="Repkova J."/>
        </authorList>
    </citation>
    <scope>NUCLEOTIDE SEQUENCE [LARGE SCALE GENOMIC DNA]</scope>
    <source>
        <strain evidence="3">cv. 10/8</strain>
        <tissue evidence="2">Leaf</tissue>
    </source>
</reference>